<feature type="transmembrane region" description="Helical" evidence="9">
    <location>
        <begin position="12"/>
        <end position="32"/>
    </location>
</feature>
<dbReference type="SMART" id="SM00283">
    <property type="entry name" value="MA"/>
    <property type="match status" value="1"/>
</dbReference>
<dbReference type="Gene3D" id="1.10.287.950">
    <property type="entry name" value="Methyl-accepting chemotaxis protein"/>
    <property type="match status" value="1"/>
</dbReference>
<evidence type="ECO:0000256" key="8">
    <source>
        <dbReference type="SAM" id="MobiDB-lite"/>
    </source>
</evidence>
<feature type="domain" description="Methyl-accepting transducer" evidence="10">
    <location>
        <begin position="220"/>
        <end position="456"/>
    </location>
</feature>
<comment type="subcellular location">
    <subcellularLocation>
        <location evidence="1">Cell membrane</location>
        <topology evidence="1">Multi-pass membrane protein</topology>
    </subcellularLocation>
</comment>
<dbReference type="InterPro" id="IPR033480">
    <property type="entry name" value="sCache_2"/>
</dbReference>
<keyword evidence="2" id="KW-1003">Cell membrane</keyword>
<evidence type="ECO:0000256" key="5">
    <source>
        <dbReference type="ARBA" id="ARBA00023136"/>
    </source>
</evidence>
<feature type="transmembrane region" description="Helical" evidence="9">
    <location>
        <begin position="191"/>
        <end position="210"/>
    </location>
</feature>
<dbReference type="GO" id="GO:0005886">
    <property type="term" value="C:plasma membrane"/>
    <property type="evidence" value="ECO:0007669"/>
    <property type="project" value="UniProtKB-SubCell"/>
</dbReference>
<dbReference type="InterPro" id="IPR004089">
    <property type="entry name" value="MCPsignal_dom"/>
</dbReference>
<evidence type="ECO:0000313" key="11">
    <source>
        <dbReference type="EMBL" id="AXV04843.1"/>
    </source>
</evidence>
<dbReference type="PANTHER" id="PTHR32089:SF112">
    <property type="entry name" value="LYSOZYME-LIKE PROTEIN-RELATED"/>
    <property type="match status" value="1"/>
</dbReference>
<evidence type="ECO:0000256" key="4">
    <source>
        <dbReference type="ARBA" id="ARBA00022989"/>
    </source>
</evidence>
<accession>A0A346XRJ6</accession>
<sequence>MLNRATISTRLAALTAVALAGLLVVVTFGLLGTRGDMLEARRVKTQEHTELALSLITHFHALEASGTMTRESAQQAAADAVRDLRYDGTEYFWINDTTPTVVMHPIKAELEGQDVSMLEDADGTRLFVEFVDVVEADGAGFVDYLWPKPGEEDAQPKVSYVTAFEPWDWVVGTGIYIDDIDTQFWAKVRSFSLPGLFIMAVVGGLSRWIGRRLARDIARQAKEVHEASEELSASSVQVDGASAETTLKARRVGASADDVHGHLATVATGVEQLNASVAEIGRAVTSASRVADGAVAETTATRDAIDRLGANSVEIGKVVEVIGAIADQTNLLALNATIESARAGVAGRGFAVVASEVKDLARETANATQQVAAQIGAIQDDTEEAVRAIGRIAEVITQVAETQQTIAAAVEEQQVTTAEISRSVSTVAHRSSAIADDVNATARTAEHTADVAAGVRLTAQRLLTVADGLNQLVGLGDADVDASRGPDDEPHDTNPVEEDSTSVDPRSTDVLSSV</sequence>
<feature type="compositionally biased region" description="Basic and acidic residues" evidence="8">
    <location>
        <begin position="481"/>
        <end position="494"/>
    </location>
</feature>
<gene>
    <name evidence="11" type="ORF">DVS28_a0135</name>
</gene>
<dbReference type="Pfam" id="PF17200">
    <property type="entry name" value="sCache_2"/>
    <property type="match status" value="1"/>
</dbReference>
<dbReference type="SMART" id="SM01049">
    <property type="entry name" value="Cache_2"/>
    <property type="match status" value="1"/>
</dbReference>
<evidence type="ECO:0000256" key="3">
    <source>
        <dbReference type="ARBA" id="ARBA00022692"/>
    </source>
</evidence>
<name>A0A346XRJ6_9ACTN</name>
<evidence type="ECO:0000256" key="2">
    <source>
        <dbReference type="ARBA" id="ARBA00022475"/>
    </source>
</evidence>
<evidence type="ECO:0000259" key="10">
    <source>
        <dbReference type="PROSITE" id="PS50111"/>
    </source>
</evidence>
<dbReference type="Gene3D" id="3.30.450.20">
    <property type="entry name" value="PAS domain"/>
    <property type="match status" value="1"/>
</dbReference>
<keyword evidence="12" id="KW-1185">Reference proteome</keyword>
<keyword evidence="4 9" id="KW-1133">Transmembrane helix</keyword>
<evidence type="ECO:0000256" key="6">
    <source>
        <dbReference type="ARBA" id="ARBA00023224"/>
    </source>
</evidence>
<dbReference type="PANTHER" id="PTHR32089">
    <property type="entry name" value="METHYL-ACCEPTING CHEMOTAXIS PROTEIN MCPB"/>
    <property type="match status" value="1"/>
</dbReference>
<protein>
    <submittedName>
        <fullName evidence="11">Methyl-accepting chemotaxis protein</fullName>
    </submittedName>
</protein>
<proteinExistence type="predicted"/>
<dbReference type="SUPFAM" id="SSF58104">
    <property type="entry name" value="Methyl-accepting chemotaxis protein (MCP) signaling domain"/>
    <property type="match status" value="1"/>
</dbReference>
<evidence type="ECO:0000313" key="12">
    <source>
        <dbReference type="Proteomes" id="UP000264006"/>
    </source>
</evidence>
<keyword evidence="6 7" id="KW-0807">Transducer</keyword>
<dbReference type="Proteomes" id="UP000264006">
    <property type="component" value="Chromosome"/>
</dbReference>
<keyword evidence="5 9" id="KW-0472">Membrane</keyword>
<feature type="compositionally biased region" description="Polar residues" evidence="8">
    <location>
        <begin position="502"/>
        <end position="514"/>
    </location>
</feature>
<keyword evidence="3 9" id="KW-0812">Transmembrane</keyword>
<organism evidence="11 12">
    <name type="scientific">Euzebya pacifica</name>
    <dbReference type="NCBI Taxonomy" id="1608957"/>
    <lineage>
        <taxon>Bacteria</taxon>
        <taxon>Bacillati</taxon>
        <taxon>Actinomycetota</taxon>
        <taxon>Nitriliruptoria</taxon>
        <taxon>Euzebyales</taxon>
    </lineage>
</organism>
<dbReference type="EMBL" id="CP031165">
    <property type="protein sequence ID" value="AXV04843.1"/>
    <property type="molecule type" value="Genomic_DNA"/>
</dbReference>
<dbReference type="KEGG" id="euz:DVS28_a0135"/>
<dbReference type="AlphaFoldDB" id="A0A346XRJ6"/>
<dbReference type="Pfam" id="PF00015">
    <property type="entry name" value="MCPsignal"/>
    <property type="match status" value="1"/>
</dbReference>
<dbReference type="RefSeq" id="WP_164709742.1">
    <property type="nucleotide sequence ID" value="NZ_CP031165.1"/>
</dbReference>
<evidence type="ECO:0000256" key="9">
    <source>
        <dbReference type="SAM" id="Phobius"/>
    </source>
</evidence>
<reference evidence="11 12" key="1">
    <citation type="submission" date="2018-09" db="EMBL/GenBank/DDBJ databases">
        <title>Complete genome sequence of Euzebya sp. DY32-46 isolated from seawater of Pacific Ocean.</title>
        <authorList>
            <person name="Xu L."/>
            <person name="Wu Y.-H."/>
            <person name="Xu X.-W."/>
        </authorList>
    </citation>
    <scope>NUCLEOTIDE SEQUENCE [LARGE SCALE GENOMIC DNA]</scope>
    <source>
        <strain evidence="11 12">DY32-46</strain>
    </source>
</reference>
<feature type="region of interest" description="Disordered" evidence="8">
    <location>
        <begin position="477"/>
        <end position="514"/>
    </location>
</feature>
<dbReference type="GO" id="GO:0007165">
    <property type="term" value="P:signal transduction"/>
    <property type="evidence" value="ECO:0007669"/>
    <property type="project" value="UniProtKB-KW"/>
</dbReference>
<evidence type="ECO:0000256" key="1">
    <source>
        <dbReference type="ARBA" id="ARBA00004651"/>
    </source>
</evidence>
<dbReference type="PROSITE" id="PS50111">
    <property type="entry name" value="CHEMOTAXIS_TRANSDUC_2"/>
    <property type="match status" value="1"/>
</dbReference>
<evidence type="ECO:0000256" key="7">
    <source>
        <dbReference type="PROSITE-ProRule" id="PRU00284"/>
    </source>
</evidence>